<dbReference type="Proteomes" id="UP000216913">
    <property type="component" value="Unassembled WGS sequence"/>
</dbReference>
<dbReference type="AlphaFoldDB" id="A0A261TBH5"/>
<keyword evidence="2" id="KW-1185">Reference proteome</keyword>
<dbReference type="OrthoDB" id="4005480at2"/>
<accession>A0A261TBH5</accession>
<dbReference type="RefSeq" id="WP_094803074.1">
    <property type="nucleotide sequence ID" value="NZ_NEVP01000011.1"/>
</dbReference>
<name>A0A261TBH5_9BORD</name>
<evidence type="ECO:0000313" key="2">
    <source>
        <dbReference type="Proteomes" id="UP000216913"/>
    </source>
</evidence>
<comment type="caution">
    <text evidence="1">The sequence shown here is derived from an EMBL/GenBank/DDBJ whole genome shotgun (WGS) entry which is preliminary data.</text>
</comment>
<reference evidence="1 2" key="1">
    <citation type="submission" date="2017-05" db="EMBL/GenBank/DDBJ databases">
        <title>Complete and WGS of Bordetella genogroups.</title>
        <authorList>
            <person name="Spilker T."/>
            <person name="LiPuma J."/>
        </authorList>
    </citation>
    <scope>NUCLEOTIDE SEQUENCE [LARGE SCALE GENOMIC DNA]</scope>
    <source>
        <strain evidence="1 2">AU10456</strain>
    </source>
</reference>
<protein>
    <submittedName>
        <fullName evidence="1">Uncharacterized protein</fullName>
    </submittedName>
</protein>
<proteinExistence type="predicted"/>
<evidence type="ECO:0000313" key="1">
    <source>
        <dbReference type="EMBL" id="OZI46939.1"/>
    </source>
</evidence>
<dbReference type="EMBL" id="NEVP01000011">
    <property type="protein sequence ID" value="OZI46939.1"/>
    <property type="molecule type" value="Genomic_DNA"/>
</dbReference>
<sequence>MRLFLDTNVWSYVADCGAASDLARVARRSKVEIVVSPAIVDEVTALPNEGARKKALALVTDPQWKRLMPESFSESVEVKKEILRLRPAWKVTSPKLAEVNRLRYDWVRRSGGFWHRARASVASQETDESLRADREFALAKEESYQIRQRLVSARPAANTHLQYVAGLPDAGTAGWSGDPVHYWRVPSLYFFQSELLIYASPVREWIDAEVDVAAMMSDSASMNRLWLHEMDPHNVPRQWLRGAFEFLQAWHKVTDGTPGDSRLATHLVEVDQFVSADKNFVRFAERCRVEAPFRLAQARRISGGREGVDQLLALVAEPRASTAGLTSP</sequence>
<organism evidence="1 2">
    <name type="scientific">Bordetella genomosp. 5</name>
    <dbReference type="NCBI Taxonomy" id="1395608"/>
    <lineage>
        <taxon>Bacteria</taxon>
        <taxon>Pseudomonadati</taxon>
        <taxon>Pseudomonadota</taxon>
        <taxon>Betaproteobacteria</taxon>
        <taxon>Burkholderiales</taxon>
        <taxon>Alcaligenaceae</taxon>
        <taxon>Bordetella</taxon>
    </lineage>
</organism>
<gene>
    <name evidence="1" type="ORF">CAL25_19950</name>
</gene>